<evidence type="ECO:0000256" key="5">
    <source>
        <dbReference type="ARBA" id="ARBA00022833"/>
    </source>
</evidence>
<name>A0A3A9YMS1_9ACTN</name>
<organism evidence="11 12">
    <name type="scientific">Streptomyces hoynatensis</name>
    <dbReference type="NCBI Taxonomy" id="1141874"/>
    <lineage>
        <taxon>Bacteria</taxon>
        <taxon>Bacillati</taxon>
        <taxon>Actinomycetota</taxon>
        <taxon>Actinomycetes</taxon>
        <taxon>Kitasatosporales</taxon>
        <taxon>Streptomycetaceae</taxon>
        <taxon>Streptomyces</taxon>
    </lineage>
</organism>
<dbReference type="GO" id="GO:0005975">
    <property type="term" value="P:carbohydrate metabolic process"/>
    <property type="evidence" value="ECO:0007669"/>
    <property type="project" value="InterPro"/>
</dbReference>
<evidence type="ECO:0000256" key="1">
    <source>
        <dbReference type="ARBA" id="ARBA00000757"/>
    </source>
</evidence>
<dbReference type="NCBIfam" id="TIGR00218">
    <property type="entry name" value="manA"/>
    <property type="match status" value="1"/>
</dbReference>
<dbReference type="EMBL" id="RBAL01000025">
    <property type="protein sequence ID" value="RKN37422.1"/>
    <property type="molecule type" value="Genomic_DNA"/>
</dbReference>
<dbReference type="PRINTS" id="PR00714">
    <property type="entry name" value="MAN6PISMRASE"/>
</dbReference>
<feature type="binding site" evidence="8">
    <location>
        <position position="262"/>
    </location>
    <ligand>
        <name>Zn(2+)</name>
        <dbReference type="ChEBI" id="CHEBI:29105"/>
    </ligand>
</feature>
<keyword evidence="5 8" id="KW-0862">Zinc</keyword>
<dbReference type="OrthoDB" id="9792649at2"/>
<dbReference type="SUPFAM" id="SSF51182">
    <property type="entry name" value="RmlC-like cupins"/>
    <property type="match status" value="2"/>
</dbReference>
<feature type="region of interest" description="Disordered" evidence="9">
    <location>
        <begin position="332"/>
        <end position="354"/>
    </location>
</feature>
<proteinExistence type="inferred from homology"/>
<dbReference type="PANTHER" id="PTHR10309">
    <property type="entry name" value="MANNOSE-6-PHOSPHATE ISOMERASE"/>
    <property type="match status" value="1"/>
</dbReference>
<feature type="binding site" evidence="8">
    <location>
        <position position="133"/>
    </location>
    <ligand>
        <name>Zn(2+)</name>
        <dbReference type="ChEBI" id="CHEBI:29105"/>
    </ligand>
</feature>
<dbReference type="PIRSF" id="PIRSF001480">
    <property type="entry name" value="Mannose-6-phosphate_isomerase"/>
    <property type="match status" value="1"/>
</dbReference>
<keyword evidence="12" id="KW-1185">Reference proteome</keyword>
<evidence type="ECO:0000256" key="3">
    <source>
        <dbReference type="ARBA" id="ARBA00011956"/>
    </source>
</evidence>
<dbReference type="GO" id="GO:0008270">
    <property type="term" value="F:zinc ion binding"/>
    <property type="evidence" value="ECO:0007669"/>
    <property type="project" value="InterPro"/>
</dbReference>
<evidence type="ECO:0000256" key="4">
    <source>
        <dbReference type="ARBA" id="ARBA00022723"/>
    </source>
</evidence>
<evidence type="ECO:0000256" key="2">
    <source>
        <dbReference type="ARBA" id="ARBA00010772"/>
    </source>
</evidence>
<comment type="similarity">
    <text evidence="2">Belongs to the mannose-6-phosphate isomerase type 1 family.</text>
</comment>
<evidence type="ECO:0000313" key="11">
    <source>
        <dbReference type="EMBL" id="RKN37422.1"/>
    </source>
</evidence>
<dbReference type="InterPro" id="IPR011051">
    <property type="entry name" value="RmlC_Cupin_sf"/>
</dbReference>
<feature type="binding site" evidence="8">
    <location>
        <position position="96"/>
    </location>
    <ligand>
        <name>Zn(2+)</name>
        <dbReference type="ChEBI" id="CHEBI:29105"/>
    </ligand>
</feature>
<dbReference type="CDD" id="cd07011">
    <property type="entry name" value="cupin_PMI_type_I_N"/>
    <property type="match status" value="1"/>
</dbReference>
<dbReference type="InterPro" id="IPR016305">
    <property type="entry name" value="Mannose-6-P_Isomerase"/>
</dbReference>
<evidence type="ECO:0000313" key="12">
    <source>
        <dbReference type="Proteomes" id="UP000272474"/>
    </source>
</evidence>
<dbReference type="EC" id="5.3.1.8" evidence="3"/>
<dbReference type="PANTHER" id="PTHR10309:SF0">
    <property type="entry name" value="MANNOSE-6-PHOSPHATE ISOMERASE"/>
    <property type="match status" value="1"/>
</dbReference>
<comment type="catalytic activity">
    <reaction evidence="1">
        <text>D-mannose 6-phosphate = D-fructose 6-phosphate</text>
        <dbReference type="Rhea" id="RHEA:12356"/>
        <dbReference type="ChEBI" id="CHEBI:58735"/>
        <dbReference type="ChEBI" id="CHEBI:61527"/>
        <dbReference type="EC" id="5.3.1.8"/>
    </reaction>
</comment>
<evidence type="ECO:0000256" key="8">
    <source>
        <dbReference type="PIRSR" id="PIRSR001480-2"/>
    </source>
</evidence>
<evidence type="ECO:0000256" key="6">
    <source>
        <dbReference type="ARBA" id="ARBA00023235"/>
    </source>
</evidence>
<dbReference type="GO" id="GO:0009298">
    <property type="term" value="P:GDP-mannose biosynthetic process"/>
    <property type="evidence" value="ECO:0007669"/>
    <property type="project" value="InterPro"/>
</dbReference>
<dbReference type="Gene3D" id="2.60.120.10">
    <property type="entry name" value="Jelly Rolls"/>
    <property type="match status" value="2"/>
</dbReference>
<dbReference type="InterPro" id="IPR046457">
    <property type="entry name" value="PMI_typeI_cat"/>
</dbReference>
<keyword evidence="6 11" id="KW-0413">Isomerase</keyword>
<dbReference type="PROSITE" id="PS00965">
    <property type="entry name" value="PMI_I_1"/>
    <property type="match status" value="1"/>
</dbReference>
<dbReference type="InterPro" id="IPR001250">
    <property type="entry name" value="Man6P_Isoase-1"/>
</dbReference>
<dbReference type="Gene3D" id="1.10.441.10">
    <property type="entry name" value="Phosphomannose Isomerase, domain 2"/>
    <property type="match status" value="1"/>
</dbReference>
<dbReference type="InterPro" id="IPR018050">
    <property type="entry name" value="Pmannose_isomerase-type1_CS"/>
</dbReference>
<dbReference type="GO" id="GO:0004476">
    <property type="term" value="F:mannose-6-phosphate isomerase activity"/>
    <property type="evidence" value="ECO:0007669"/>
    <property type="project" value="UniProtKB-EC"/>
</dbReference>
<comment type="caution">
    <text evidence="11">The sequence shown here is derived from an EMBL/GenBank/DDBJ whole genome shotgun (WGS) entry which is preliminary data.</text>
</comment>
<dbReference type="RefSeq" id="WP_120684635.1">
    <property type="nucleotide sequence ID" value="NZ_RBAL01000025.1"/>
</dbReference>
<reference evidence="11 12" key="1">
    <citation type="journal article" date="2014" name="Int. J. Syst. Evol. Microbiol.">
        <title>Streptomyces hoynatensis sp. nov., isolated from deep marine sediment.</title>
        <authorList>
            <person name="Veyisoglu A."/>
            <person name="Sahin N."/>
        </authorList>
    </citation>
    <scope>NUCLEOTIDE SEQUENCE [LARGE SCALE GENOMIC DNA]</scope>
    <source>
        <strain evidence="11 12">KCTC 29097</strain>
    </source>
</reference>
<feature type="binding site" evidence="8">
    <location>
        <position position="98"/>
    </location>
    <ligand>
        <name>Zn(2+)</name>
        <dbReference type="ChEBI" id="CHEBI:29105"/>
    </ligand>
</feature>
<evidence type="ECO:0000256" key="7">
    <source>
        <dbReference type="PIRSR" id="PIRSR001480-1"/>
    </source>
</evidence>
<comment type="cofactor">
    <cofactor evidence="8">
        <name>Zn(2+)</name>
        <dbReference type="ChEBI" id="CHEBI:29105"/>
    </cofactor>
    <text evidence="8">Binds 1 zinc ion per subunit.</text>
</comment>
<dbReference type="AlphaFoldDB" id="A0A3A9YMS1"/>
<feature type="compositionally biased region" description="Low complexity" evidence="9">
    <location>
        <begin position="332"/>
        <end position="347"/>
    </location>
</feature>
<gene>
    <name evidence="11" type="primary">manA</name>
    <name evidence="11" type="ORF">D7294_28215</name>
</gene>
<dbReference type="Proteomes" id="UP000272474">
    <property type="component" value="Unassembled WGS sequence"/>
</dbReference>
<dbReference type="GO" id="GO:0005829">
    <property type="term" value="C:cytosol"/>
    <property type="evidence" value="ECO:0007669"/>
    <property type="project" value="TreeGrafter"/>
</dbReference>
<sequence length="440" mass="45546">MDRLDNTIRPYAWGSVSAIPRLLGVEPTGQPQAELWMGAHPGAPSRVDRGAGPVSLAEVLEADPAGELGEPTVRAFGPRLPFLLKLLAADSPLSLQVHPDLAQARAGFDAEEAAGVPPTAPYRNYKDANHKPELICALTPFDGLCGFRPAARTAELLDGLDVDQLKPYADALRARPEEEALREVLTAVLSAEPAAMADTARRAGAAAAERAAEQGPFAAAYAVYADIARHYPGDPGVLAAMLLNHVTLRPGEALFLGAGVPHAYLRGLGVEIMANSDNVLRCGLTPKHIDVPELLRIVRFEAGPPGVLRPAADDRDGGEVLDGTQVWDGQEGAAGTAGAAAPAATGEGDPGKAARSAEDVYETPVSDFRLSRLRLTPGAPALALPPGAPQILLCTAGQARLRDATGAELALAPGDSAYAGAAERLTAAGAGTLFRATVAL</sequence>
<dbReference type="InterPro" id="IPR014710">
    <property type="entry name" value="RmlC-like_jellyroll"/>
</dbReference>
<feature type="domain" description="Phosphomannose isomerase type I catalytic" evidence="10">
    <location>
        <begin position="3"/>
        <end position="149"/>
    </location>
</feature>
<protein>
    <recommendedName>
        <fullName evidence="3">mannose-6-phosphate isomerase</fullName>
        <ecNumber evidence="3">5.3.1.8</ecNumber>
    </recommendedName>
</protein>
<evidence type="ECO:0000256" key="9">
    <source>
        <dbReference type="SAM" id="MobiDB-lite"/>
    </source>
</evidence>
<evidence type="ECO:0000259" key="10">
    <source>
        <dbReference type="Pfam" id="PF20511"/>
    </source>
</evidence>
<dbReference type="Pfam" id="PF20511">
    <property type="entry name" value="PMI_typeI_cat"/>
    <property type="match status" value="1"/>
</dbReference>
<accession>A0A3A9YMS1</accession>
<feature type="active site" evidence="7">
    <location>
        <position position="281"/>
    </location>
</feature>
<keyword evidence="4 8" id="KW-0479">Metal-binding</keyword>